<dbReference type="InterPro" id="IPR013210">
    <property type="entry name" value="LRR_N_plant-typ"/>
</dbReference>
<dbReference type="PROSITE" id="PS00107">
    <property type="entry name" value="PROTEIN_KINASE_ATP"/>
    <property type="match status" value="5"/>
</dbReference>
<dbReference type="FunFam" id="3.80.10.10:FF:000095">
    <property type="entry name" value="LRR receptor-like serine/threonine-protein kinase GSO1"/>
    <property type="match status" value="4"/>
</dbReference>
<evidence type="ECO:0000256" key="18">
    <source>
        <dbReference type="ARBA" id="ARBA00023180"/>
    </source>
</evidence>
<dbReference type="GO" id="GO:0005524">
    <property type="term" value="F:ATP binding"/>
    <property type="evidence" value="ECO:0007669"/>
    <property type="project" value="UniProtKB-UniRule"/>
</dbReference>
<dbReference type="FunFam" id="3.30.200.20:FF:000309">
    <property type="entry name" value="Leucine-rich repeat receptor protein kinase MSP1"/>
    <property type="match status" value="5"/>
</dbReference>
<dbReference type="InterPro" id="IPR011009">
    <property type="entry name" value="Kinase-like_dom_sf"/>
</dbReference>
<name>A0A7J6GVX9_CANSA</name>
<evidence type="ECO:0000256" key="2">
    <source>
        <dbReference type="ARBA" id="ARBA00004479"/>
    </source>
</evidence>
<dbReference type="GO" id="GO:0099402">
    <property type="term" value="P:plant organ development"/>
    <property type="evidence" value="ECO:0007669"/>
    <property type="project" value="UniProtKB-ARBA"/>
</dbReference>
<evidence type="ECO:0000256" key="15">
    <source>
        <dbReference type="ARBA" id="ARBA00022989"/>
    </source>
</evidence>
<dbReference type="Proteomes" id="UP000583929">
    <property type="component" value="Unassembled WGS sequence"/>
</dbReference>
<dbReference type="Pfam" id="PF00560">
    <property type="entry name" value="LRR_1"/>
    <property type="match status" value="29"/>
</dbReference>
<dbReference type="InterPro" id="IPR017441">
    <property type="entry name" value="Protein_kinase_ATP_BS"/>
</dbReference>
<evidence type="ECO:0000256" key="14">
    <source>
        <dbReference type="ARBA" id="ARBA00022840"/>
    </source>
</evidence>
<feature type="binding site" evidence="22">
    <location>
        <position position="1276"/>
    </location>
    <ligand>
        <name>ATP</name>
        <dbReference type="ChEBI" id="CHEBI:30616"/>
    </ligand>
</feature>
<protein>
    <recommendedName>
        <fullName evidence="3">non-specific serine/threonine protein kinase</fullName>
        <ecNumber evidence="3">2.7.11.1</ecNumber>
    </recommendedName>
</protein>
<comment type="similarity">
    <text evidence="19">Belongs to the polygalacturonase-inhibiting protein family.</text>
</comment>
<dbReference type="InterPro" id="IPR000719">
    <property type="entry name" value="Prot_kinase_dom"/>
</dbReference>
<dbReference type="PROSITE" id="PS50011">
    <property type="entry name" value="PROTEIN_KINASE_DOM"/>
    <property type="match status" value="5"/>
</dbReference>
<comment type="caution">
    <text evidence="25">The sequence shown here is derived from an EMBL/GenBank/DDBJ whole genome shotgun (WGS) entry which is preliminary data.</text>
</comment>
<feature type="binding site" evidence="22">
    <location>
        <position position="3679"/>
    </location>
    <ligand>
        <name>ATP</name>
        <dbReference type="ChEBI" id="CHEBI:30616"/>
    </ligand>
</feature>
<dbReference type="SUPFAM" id="SSF52047">
    <property type="entry name" value="RNI-like"/>
    <property type="match status" value="1"/>
</dbReference>
<keyword evidence="17" id="KW-0675">Receptor</keyword>
<dbReference type="GO" id="GO:0016020">
    <property type="term" value="C:membrane"/>
    <property type="evidence" value="ECO:0007669"/>
    <property type="project" value="UniProtKB-SubCell"/>
</dbReference>
<dbReference type="InterPro" id="IPR055414">
    <property type="entry name" value="LRR_R13L4/SHOC2-like"/>
</dbReference>
<evidence type="ECO:0000256" key="22">
    <source>
        <dbReference type="PROSITE-ProRule" id="PRU10141"/>
    </source>
</evidence>
<dbReference type="GO" id="GO:0033612">
    <property type="term" value="F:receptor serine/threonine kinase binding"/>
    <property type="evidence" value="ECO:0007669"/>
    <property type="project" value="TreeGrafter"/>
</dbReference>
<dbReference type="Pfam" id="PF08263">
    <property type="entry name" value="LRRNT_2"/>
    <property type="match status" value="4"/>
</dbReference>
<dbReference type="FunFam" id="3.80.10.10:FF:000453">
    <property type="entry name" value="Leucine-rich receptor-like protein kinase family protein"/>
    <property type="match status" value="1"/>
</dbReference>
<keyword evidence="6" id="KW-0597">Phosphoprotein</keyword>
<dbReference type="FunFam" id="1.10.510.10:FF:000445">
    <property type="entry name" value="MDIS1-interacting receptor like kinase 2"/>
    <property type="match status" value="3"/>
</dbReference>
<evidence type="ECO:0000256" key="3">
    <source>
        <dbReference type="ARBA" id="ARBA00012513"/>
    </source>
</evidence>
<keyword evidence="11" id="KW-0677">Repeat</keyword>
<feature type="transmembrane region" description="Helical" evidence="23">
    <location>
        <begin position="3584"/>
        <end position="3608"/>
    </location>
</feature>
<evidence type="ECO:0000256" key="7">
    <source>
        <dbReference type="ARBA" id="ARBA00022614"/>
    </source>
</evidence>
<dbReference type="Pfam" id="PF00069">
    <property type="entry name" value="Pkinase"/>
    <property type="match status" value="5"/>
</dbReference>
<dbReference type="PANTHER" id="PTHR48056:SF88">
    <property type="entry name" value="MDIS1-INTERACTING RECEPTOR LIKE KINASE 2-LIKE"/>
    <property type="match status" value="1"/>
</dbReference>
<keyword evidence="16 23" id="KW-0472">Membrane</keyword>
<evidence type="ECO:0000256" key="8">
    <source>
        <dbReference type="ARBA" id="ARBA00022679"/>
    </source>
</evidence>
<comment type="catalytic activity">
    <reaction evidence="21">
        <text>L-seryl-[protein] + ATP = O-phospho-L-seryl-[protein] + ADP + H(+)</text>
        <dbReference type="Rhea" id="RHEA:17989"/>
        <dbReference type="Rhea" id="RHEA-COMP:9863"/>
        <dbReference type="Rhea" id="RHEA-COMP:11604"/>
        <dbReference type="ChEBI" id="CHEBI:15378"/>
        <dbReference type="ChEBI" id="CHEBI:29999"/>
        <dbReference type="ChEBI" id="CHEBI:30616"/>
        <dbReference type="ChEBI" id="CHEBI:83421"/>
        <dbReference type="ChEBI" id="CHEBI:456216"/>
        <dbReference type="EC" id="2.7.11.1"/>
    </reaction>
</comment>
<evidence type="ECO:0000256" key="1">
    <source>
        <dbReference type="ARBA" id="ARBA00004191"/>
    </source>
</evidence>
<keyword evidence="7" id="KW-0433">Leucine-rich repeat</keyword>
<feature type="domain" description="Protein kinase" evidence="24">
    <location>
        <begin position="1247"/>
        <end position="1526"/>
    </location>
</feature>
<dbReference type="GO" id="GO:0051707">
    <property type="term" value="P:response to other organism"/>
    <property type="evidence" value="ECO:0007669"/>
    <property type="project" value="UniProtKB-ARBA"/>
</dbReference>
<dbReference type="FunFam" id="3.80.10.10:FF:000177">
    <property type="entry name" value="Leucine-rich repeat receptor-like serine/threonine-protein kinase At1g17230"/>
    <property type="match status" value="1"/>
</dbReference>
<dbReference type="EC" id="2.7.11.1" evidence="3"/>
<dbReference type="GO" id="GO:0009653">
    <property type="term" value="P:anatomical structure morphogenesis"/>
    <property type="evidence" value="ECO:0007669"/>
    <property type="project" value="UniProtKB-ARBA"/>
</dbReference>
<dbReference type="FunFam" id="3.80.10.10:FF:000233">
    <property type="entry name" value="Leucine-rich repeat receptor-like protein kinase TDR"/>
    <property type="match status" value="1"/>
</dbReference>
<evidence type="ECO:0000256" key="21">
    <source>
        <dbReference type="ARBA" id="ARBA00048679"/>
    </source>
</evidence>
<dbReference type="FunFam" id="3.80.10.10:FF:000383">
    <property type="entry name" value="Leucine-rich repeat receptor protein kinase EMS1"/>
    <property type="match status" value="4"/>
</dbReference>
<dbReference type="SUPFAM" id="SSF56112">
    <property type="entry name" value="Protein kinase-like (PK-like)"/>
    <property type="match status" value="5"/>
</dbReference>
<dbReference type="Pfam" id="PF13855">
    <property type="entry name" value="LRR_8"/>
    <property type="match status" value="2"/>
</dbReference>
<evidence type="ECO:0000256" key="19">
    <source>
        <dbReference type="ARBA" id="ARBA00038043"/>
    </source>
</evidence>
<dbReference type="GO" id="GO:0006952">
    <property type="term" value="P:defense response"/>
    <property type="evidence" value="ECO:0007669"/>
    <property type="project" value="UniProtKB-ARBA"/>
</dbReference>
<keyword evidence="4" id="KW-0964">Secreted</keyword>
<accession>A0A7J6GVX9</accession>
<comment type="subcellular location">
    <subcellularLocation>
        <location evidence="2">Membrane</location>
        <topology evidence="2">Single-pass type I membrane protein</topology>
    </subcellularLocation>
    <subcellularLocation>
        <location evidence="1">Secreted</location>
        <location evidence="1">Cell wall</location>
    </subcellularLocation>
</comment>
<evidence type="ECO:0000313" key="25">
    <source>
        <dbReference type="EMBL" id="KAF4387067.1"/>
    </source>
</evidence>
<keyword evidence="10" id="KW-0732">Signal</keyword>
<feature type="domain" description="Protein kinase" evidence="24">
    <location>
        <begin position="2487"/>
        <end position="2768"/>
    </location>
</feature>
<evidence type="ECO:0000256" key="5">
    <source>
        <dbReference type="ARBA" id="ARBA00022527"/>
    </source>
</evidence>
<dbReference type="Gene3D" id="3.30.200.20">
    <property type="entry name" value="Phosphorylase Kinase, domain 1"/>
    <property type="match status" value="5"/>
</dbReference>
<keyword evidence="8" id="KW-0808">Transferase</keyword>
<feature type="transmembrane region" description="Helical" evidence="23">
    <location>
        <begin position="1180"/>
        <end position="1205"/>
    </location>
</feature>
<feature type="transmembrane region" description="Helical" evidence="23">
    <location>
        <begin position="4725"/>
        <end position="4749"/>
    </location>
</feature>
<dbReference type="InterPro" id="IPR008266">
    <property type="entry name" value="Tyr_kinase_AS"/>
</dbReference>
<comment type="catalytic activity">
    <reaction evidence="20">
        <text>L-threonyl-[protein] + ATP = O-phospho-L-threonyl-[protein] + ADP + H(+)</text>
        <dbReference type="Rhea" id="RHEA:46608"/>
        <dbReference type="Rhea" id="RHEA-COMP:11060"/>
        <dbReference type="Rhea" id="RHEA-COMP:11605"/>
        <dbReference type="ChEBI" id="CHEBI:15378"/>
        <dbReference type="ChEBI" id="CHEBI:30013"/>
        <dbReference type="ChEBI" id="CHEBI:30616"/>
        <dbReference type="ChEBI" id="CHEBI:61977"/>
        <dbReference type="ChEBI" id="CHEBI:456216"/>
        <dbReference type="EC" id="2.7.11.1"/>
    </reaction>
</comment>
<evidence type="ECO:0000256" key="6">
    <source>
        <dbReference type="ARBA" id="ARBA00022553"/>
    </source>
</evidence>
<dbReference type="Gene3D" id="1.10.510.10">
    <property type="entry name" value="Transferase(Phosphotransferase) domain 1"/>
    <property type="match status" value="5"/>
</dbReference>
<organism evidence="25 26">
    <name type="scientific">Cannabis sativa</name>
    <name type="common">Hemp</name>
    <name type="synonym">Marijuana</name>
    <dbReference type="NCBI Taxonomy" id="3483"/>
    <lineage>
        <taxon>Eukaryota</taxon>
        <taxon>Viridiplantae</taxon>
        <taxon>Streptophyta</taxon>
        <taxon>Embryophyta</taxon>
        <taxon>Tracheophyta</taxon>
        <taxon>Spermatophyta</taxon>
        <taxon>Magnoliopsida</taxon>
        <taxon>eudicotyledons</taxon>
        <taxon>Gunneridae</taxon>
        <taxon>Pentapetalae</taxon>
        <taxon>rosids</taxon>
        <taxon>fabids</taxon>
        <taxon>Rosales</taxon>
        <taxon>Cannabaceae</taxon>
        <taxon>Cannabis</taxon>
    </lineage>
</organism>
<dbReference type="InterPro" id="IPR001611">
    <property type="entry name" value="Leu-rich_rpt"/>
</dbReference>
<feature type="transmembrane region" description="Helical" evidence="23">
    <location>
        <begin position="294"/>
        <end position="312"/>
    </location>
</feature>
<evidence type="ECO:0000256" key="4">
    <source>
        <dbReference type="ARBA" id="ARBA00022512"/>
    </source>
</evidence>
<dbReference type="PANTHER" id="PTHR48056">
    <property type="entry name" value="LRR RECEPTOR-LIKE SERINE/THREONINE-PROTEIN KINASE-RELATED"/>
    <property type="match status" value="1"/>
</dbReference>
<dbReference type="Gene3D" id="3.80.10.10">
    <property type="entry name" value="Ribonuclease Inhibitor"/>
    <property type="match status" value="21"/>
</dbReference>
<evidence type="ECO:0000313" key="26">
    <source>
        <dbReference type="Proteomes" id="UP000583929"/>
    </source>
</evidence>
<feature type="transmembrane region" description="Helical" evidence="23">
    <location>
        <begin position="2421"/>
        <end position="2445"/>
    </location>
</feature>
<dbReference type="FunFam" id="3.80.10.10:FF:000687">
    <property type="entry name" value="Leucine Rich Repeat family protein, expressed"/>
    <property type="match status" value="2"/>
</dbReference>
<dbReference type="InterPro" id="IPR003591">
    <property type="entry name" value="Leu-rich_rpt_typical-subtyp"/>
</dbReference>
<dbReference type="GO" id="GO:0009791">
    <property type="term" value="P:post-embryonic development"/>
    <property type="evidence" value="ECO:0007669"/>
    <property type="project" value="UniProtKB-ARBA"/>
</dbReference>
<feature type="domain" description="Protein kinase" evidence="24">
    <location>
        <begin position="3650"/>
        <end position="3960"/>
    </location>
</feature>
<dbReference type="FunFam" id="1.10.510.10:FF:000479">
    <property type="entry name" value="Leucine-rich repeat receptor-like protein kinase"/>
    <property type="match status" value="1"/>
</dbReference>
<keyword evidence="26" id="KW-1185">Reference proteome</keyword>
<evidence type="ECO:0000256" key="11">
    <source>
        <dbReference type="ARBA" id="ARBA00022737"/>
    </source>
</evidence>
<dbReference type="SMART" id="SM00369">
    <property type="entry name" value="LRR_TYP"/>
    <property type="match status" value="38"/>
</dbReference>
<evidence type="ECO:0000256" key="23">
    <source>
        <dbReference type="SAM" id="Phobius"/>
    </source>
</evidence>
<dbReference type="FunFam" id="3.80.10.10:FF:000910">
    <property type="entry name" value="MDIS1-interacting receptor like kinase 2"/>
    <property type="match status" value="1"/>
</dbReference>
<dbReference type="InterPro" id="IPR032675">
    <property type="entry name" value="LRR_dom_sf"/>
</dbReference>
<feature type="binding site" evidence="22">
    <location>
        <position position="2515"/>
    </location>
    <ligand>
        <name>ATP</name>
        <dbReference type="ChEBI" id="CHEBI:30616"/>
    </ligand>
</feature>
<dbReference type="SMART" id="SM00365">
    <property type="entry name" value="LRR_SD22"/>
    <property type="match status" value="23"/>
</dbReference>
<keyword evidence="15 23" id="KW-1133">Transmembrane helix</keyword>
<evidence type="ECO:0000256" key="13">
    <source>
        <dbReference type="ARBA" id="ARBA00022777"/>
    </source>
</evidence>
<keyword evidence="12 22" id="KW-0547">Nucleotide-binding</keyword>
<evidence type="ECO:0000259" key="24">
    <source>
        <dbReference type="PROSITE" id="PS50011"/>
    </source>
</evidence>
<feature type="domain" description="Protein kinase" evidence="24">
    <location>
        <begin position="37"/>
        <end position="273"/>
    </location>
</feature>
<evidence type="ECO:0000256" key="10">
    <source>
        <dbReference type="ARBA" id="ARBA00022729"/>
    </source>
</evidence>
<keyword evidence="18" id="KW-0325">Glycoprotein</keyword>
<gene>
    <name evidence="25" type="ORF">G4B88_024639</name>
</gene>
<dbReference type="PROSITE" id="PS00109">
    <property type="entry name" value="PROTEIN_KINASE_TYR"/>
    <property type="match status" value="4"/>
</dbReference>
<dbReference type="InterPro" id="IPR050647">
    <property type="entry name" value="Plant_LRR-RLKs"/>
</dbReference>
<feature type="binding site" evidence="22">
    <location>
        <position position="4820"/>
    </location>
    <ligand>
        <name>ATP</name>
        <dbReference type="ChEBI" id="CHEBI:30616"/>
    </ligand>
</feature>
<dbReference type="GO" id="GO:0004674">
    <property type="term" value="F:protein serine/threonine kinase activity"/>
    <property type="evidence" value="ECO:0007669"/>
    <property type="project" value="UniProtKB-KW"/>
</dbReference>
<dbReference type="FunFam" id="3.80.10.10:FF:000221">
    <property type="entry name" value="Leucine-rich repeat receptor-like protein kinase PXL1"/>
    <property type="match status" value="1"/>
</dbReference>
<evidence type="ECO:0000256" key="17">
    <source>
        <dbReference type="ARBA" id="ARBA00023170"/>
    </source>
</evidence>
<feature type="domain" description="Protein kinase" evidence="24">
    <location>
        <begin position="4791"/>
        <end position="5070"/>
    </location>
</feature>
<dbReference type="FunFam" id="3.80.10.10:FF:000400">
    <property type="entry name" value="Nuclear pore complex protein NUP107"/>
    <property type="match status" value="4"/>
</dbReference>
<keyword evidence="9 23" id="KW-0812">Transmembrane</keyword>
<reference evidence="25 26" key="1">
    <citation type="journal article" date="2020" name="bioRxiv">
        <title>Sequence and annotation of 42 cannabis genomes reveals extensive copy number variation in cannabinoid synthesis and pathogen resistance genes.</title>
        <authorList>
            <person name="Mckernan K.J."/>
            <person name="Helbert Y."/>
            <person name="Kane L.T."/>
            <person name="Ebling H."/>
            <person name="Zhang L."/>
            <person name="Liu B."/>
            <person name="Eaton Z."/>
            <person name="Mclaughlin S."/>
            <person name="Kingan S."/>
            <person name="Baybayan P."/>
            <person name="Concepcion G."/>
            <person name="Jordan M."/>
            <person name="Riva A."/>
            <person name="Barbazuk W."/>
            <person name="Harkins T."/>
        </authorList>
    </citation>
    <scope>NUCLEOTIDE SEQUENCE [LARGE SCALE GENOMIC DNA]</scope>
    <source>
        <strain evidence="26">cv. Jamaican Lion 4</strain>
        <tissue evidence="25">Leaf</tissue>
    </source>
</reference>
<evidence type="ECO:0000256" key="12">
    <source>
        <dbReference type="ARBA" id="ARBA00022741"/>
    </source>
</evidence>
<feature type="binding site" evidence="22">
    <location>
        <position position="66"/>
    </location>
    <ligand>
        <name>ATP</name>
        <dbReference type="ChEBI" id="CHEBI:30616"/>
    </ligand>
</feature>
<keyword evidence="13" id="KW-0418">Kinase</keyword>
<evidence type="ECO:0000256" key="16">
    <source>
        <dbReference type="ARBA" id="ARBA00023136"/>
    </source>
</evidence>
<dbReference type="Pfam" id="PF23598">
    <property type="entry name" value="LRR_14"/>
    <property type="match status" value="2"/>
</dbReference>
<keyword evidence="4" id="KW-0134">Cell wall</keyword>
<feature type="transmembrane region" description="Helical" evidence="23">
    <location>
        <begin position="1562"/>
        <end position="1580"/>
    </location>
</feature>
<evidence type="ECO:0000256" key="20">
    <source>
        <dbReference type="ARBA" id="ARBA00047899"/>
    </source>
</evidence>
<keyword evidence="5" id="KW-0723">Serine/threonine-protein kinase</keyword>
<dbReference type="SUPFAM" id="SSF52058">
    <property type="entry name" value="L domain-like"/>
    <property type="match status" value="12"/>
</dbReference>
<proteinExistence type="inferred from homology"/>
<sequence>MDKYKQDPNKNGTHQSLIWEKEAKFTFGEIVEATEDFDDKCCIGKGGFGTVYKAILRAHELVLVLKRLHMSNSSDISEVTRISFENMIQTLTEVRHCNIVKLYGFCSRNNGLYLVYKYANMGNLGKVLYDSTDLDWDSRVKIVQGLAHAISYLHHDCSPPLLGSDFVPILSDFGTVRLLMPDSSIWTNVAGSYGYRAPVGFNYACDMYNFGVVALKIMIGKHPGELLESLTSARSKDVENMLLKDVLDQRLLPHTGRLSAVMVLVSEENNPILFRSKLYKLNLSINTMKRVSQTHFSVILLLLVLTFVWLPLKITCSPTTQAEALITWKNSLVLEPSSLDSWDSNNIINLCNWTNVVCDVSNGEISQIDLSNLELNGKLDNFNFTPFLIITVFNLNSCKLSGSIPPAIGNLTKLTLLDLSDNDIEGEIPLEITQLSELQYLSLFNNFLEGPIPYQISNLKKVWYLSLGANNLVNSDWFKYSTMPSLTYLDLYLNFFNSTFPDFIPKCKNLTFLDMSQNSWTGSIPESVFSNLVKLQSFNLTNIGFKGHFSANISSLSQLTHLHFPNNFLSGEIPQGIGLLHNLEVLELYNNTFSGSIPSSIGQLKNLLTLDLRMNFLNSTIPSQLGSCTKLSYLDLAANNLRGEIPLSLSNLNSLTEIGISDNKLSGPLSSELISNWTSLTVLQLQNNTLCGKIPKEIGLLKNITLIFLYQNNFTGSIPSEIGNLEQLESLDLSFNHLTGPIPKSLWNLKNLISIQLFDNNLNGTIPSEIGNLAFLAYLSLYRNKLTGTIPPEIGMLRNLTTLDLSENELVGPIPPTLWSLTKLVTLELFHNKLNGSIPPEIGNMINLIVFDVNSNNLDGELPNTISKLKNLTGELPKEMCNALAVANNDSVGNVQSQSLRNCSEFKRVQQLDDNHFTNETLQNAVCVFPYLEFISFSNNNFVGQMPAEWGDCRNLTNLQVKRNRISGKIPVELGNLTKLHLLSLDSNELSGNIPTEIGRLTNLFKLTLSNNHLTGEIPESLSNLTGLEDFDLSVNNLEGKIPKWLGTCERLLSLNLSHNILSSEIPYELGNLVHLHYMLDLSSNSLFGEIPSSLSKLTMLEILNISHNHLSGSIPQSFSSLISISYIDFSYNKLTGSIPTGGIFQNARTSAYYYGNLGLCGNSTGLKPCKRHTNRSNNALILISSLVFGLVVFVTAIVITLILCHKFKVLDKHKKDSNKSDTHQSLIWEKEAKFTFGEIVEATEDFDDKYCIGKGGFGTVYKAMLRSQELVLAVKRLHMSDSSDISEVSRISFQNEIRTLTEVRHRNIVKLYGFCSRNNGLYLVYKYANRGSLAKVLYDSTDLDWDSRVKIVQGLAHAISYLHHDCSPPIVHRDVSLNNVLLGSDFVPILSDFGTARLLMLDSSIWTNVAGSYGYMAPELALTMRVTEKCDVYSFGVVALEIMMGKHPGELLESLLSARSETLAENLFLKDMLDQRLLLPTGRLSAVVVLMVSLALSCTRSRPDSRPTMHFVAQELSTRSRASMISEPSRTITIGKLAALQSHQHHRILKPKQAKAKTMKAINIPLCLLIILLLLPFKITSSPRTQAEALVKWKQSLSFSPSSLNSWSLTNFNNLCNWTGIVCNNVTDDTVFEIDLSNLNLTGTLAQFDIIPFTNITSVNLTNNNLNGSIPMEIGLLTNLQYLSLHNNSLGGMIPYQLGNLKNLRYFDLGANYLESPDWSRFSGMSSLTYIDLYYNSLTSEFPSFIANCRNLTFLDLSLNTLTGQIPEWLYTNLGKLETLKLNDNRFIGLLSPNISKLFKLKHLNLGSNFLNGSITFQIGFIHGLEILVLSNNSFSGEIPSSIGQLKELTKLDLHKNLLNSSIPSELGFCNELTFLALADNNLNGELPLSLSNLNKISELGLSGNQLSGNLSSVMISNWTSLISLQLQFNRFSGEIPLTIGLLTHLNYLYLNQNKFSGTIPSEIGTLKDLIHLDFSVNHLSGTIPPKLGELSNLSLLSLYENDLSGLIPFEIGNLNKLVSLDLSENHLSGSIPSTLCNLNGLVSLHLFKNNLNGTIPLEIGNMTSLVSFLVDFNKLSGELPHTIFNLGNLTSLSLQSNSFYGEIPRDFGKRDSKLNYAIFNDNNFSGELPKEICSALPILENPPSNTISCSEFSKVKHFSSSNLPTALCVPSYLELISFGGNEFVGKLPLEWGDCRNLTTLQVDRNKITGKIPPQLGNLTKLHVLNLSSNDLSDEIPIELGNLNKLYKLHLSNNRLTGKIPPSLAKISSEIEDLDLSANNLRGNIPKWLGSCERLLSLNLSHNSLSREIPSELGNLVSLQYVLDLSSNILSGEIPSSFSKFIRLQSFNVSHNHLSGRIPASFSRLISLLSSDFSYNNLEGSIPIGPTFQNTSAFVGNHGLCGDALGLILCKTSTKKSNTVVFVIIGVVCSLVALAAAIFSILLLGHRKQKVADHSRKNTDIALECLIWEKEGKLSFAEIVEATEDFNDKYWIGKGGYGTVYKATLCCGRALAVKRLDSSDEQTEPNQIMSFVSEIRILTEVRHRNIIKFYGYCSSKGSMYLVYQYAKRGSLATVLYGSKKGGVELDWDVRLRIVEGLAAAISYLHHDCSPPILHRDVSLNNVLLNQDFVPKLSDFGMARLLNHDSSSNWTNLVGSYGYMAPELAMTTKVTEKCDVYSFGVVALEVMMGKHPRELLESSSSNNRELLLKNVLDKRLLPPTGKLSAVVVLVVSLALSCTRTCPESRPTMRYVAQELSTKCATSLLQPNLDIQVNTMKRDSTTCFYLLLHILVLSLLPLKIASSQRAQAVALLRWKNSLVVKPSSLDTWDSNNIINLCNWTNVVCDGSTGEISQIDLSNMELNGTLDQFNFTSFLNITIFNLNDNKLIGSIPTAIGNLTKLTLLDLSYNYIEGEIPVEISQLLELQYLSLFNNFLEGRIPYQLSSLPKVWYLSLGANYLENSDWSDFSSMPSLTYLDLYGNQFNSTFPDFITKCRNLTFLDLSENSWTGSIPQSVFSNLVKLQSFNLTDNNFVGHLSSNISKLSKLKHLHLQFNFLKGSIPSGIGLLHNLEVLELYRNFFSGSIPSSIGKTKNLLQLKMLDLSYNNLTGPIPTSMWNLKSLMFFYVNTNQLSGALPFNISKLSNLEELFIFKNNFTGSIPSEIGNMRKLKRLDFSENHLTGPIPTSLWNLKNLNSVQLFDNNLVGTISPVIGNLNLLSTFDVSINQLSGDLPVNISRLSSLEVFSVLSNNFTGTIPRDFGKNSPNLSFVLLANNNFFGLLPQGLCSGFNLKYLSVNNNYFTGPLPKCLRNCTKLKRLRLDWNRFTCNITNAFGVHPHLDSIFLNNNQFIGHVSSTWGQCQNLTTLQMGHNKISGKIPSEVGSLMKLQVLGLESNKLNGPIPTVLGNLKLLYQLNLSNNHLTEKIPMSLSNLSGLKHLDLSTNNLVGEIPNWLGNFESLLSLSLSHNILSSEIPSELGNLVSLQYELDLSSNSLFGKIPSSLSKLTKLEILNISHNHLSGNIPQSFSNLKSISYIDFSYNNLTGPIPTGDIFQNALKIVYDGNLGLCGKATRLKPCRRQRNKMRNGLILFIGLVCGLVLFATVIVITLILCHKLKVLDKNKRDSKKNGAHESLIWEKEAKFTFGEIVEATEDFDDKYCIGKGGFGTVYKAILRAHELVLAVKRLHMSDSSDISEVSRISFENEIQTLTEVRHRNIVKLYGFCSRNNGLYLVYKYANRGSLAKVLYDSTDLDWDSRVKIVQGLAHAISYLHHDCSPPIVHRDISLSNVLLGSDFDPILSDFGTARLLMPDSSIWTNVAGSYGYMAPELALTMRVTEKCDVYSFGVVALEIMMGKHPGELLQSLSSARSDTLSNNMLLKDVLDQRLLLPTGRLSMVVVLTVSLALSCTRTRQDSRPTMHFVAQELSTRSRASMISEPLRTITIEKLAELQYDRYGVQALISLPELRNQHTMKRVPTTCFSDLLLVLVLSLLPLKIASSPRAQAEALITWKESLAMQSPSLDTWDSNNIINLCNWTNVVCDVSNEEISQIDLSNLELNGKLDNFNFTPFLNITVFNLNNCKLSGLIPTAIGNLTKLTLLDLSDNNIKGEIPLEMSQFSELHYLSLYNNSLEGPIPYQLTNLQKVWYLSLGINYFQSSDWSKFSSMSSLTYLDLSWNYFNSTFPGFISKCRNLTFLDLSENSWNGSIPQSVFSNLIKLESFNLTNNKFVGHLSSNISKLSKLKHLHLQLNFFKGNIPSGIALLHDLEVLELYKNFFSGRIPSSIGRIKNLLQLKTIDLSFNNLMGPIPISLWNLKSLIILSVNTNQLSGTLPVNISKLSNLEVLSVFTNNFTGSIPSEIGSLKKLTLLDLSNNQLTGPIPTSLWSLKNLTILQLFRNNLVGTIPSQIGNLKLLSKFRVGTNQLSGELPVNISNLSNLEEFSIFNNSFIGSIPLNIGNLKKLKKLYLSLNYLTGSIPTSLWNLKNIIFVVLSRNNLIGTIPTEIGNLEFLTDFVVGGNQLSGELPVNISRLSNLEVFDVFGNNFTGTIPRDFGKNNPNLTFVSFGNNNFFGKIPQGLCSGFNLEYLSVSNNSFTGTLPECNYEGLLSLNLSHNMLSSKIPPELGNLVSIRYVLDLSSNLLDGEIPSSLSKLTMLEILNISHNHLSGSIPQSFSNLISVRYMDFSFNNLTGSIPTGAIFQNASKCFYDGNLELCGNVAGLEPCRRQRNKISNSLILVIGVVCGLVVFVTIIVITLILCHKLKVLDKRKKDSNKNDTHQSLIWEKEAKFTFGEIVEATEDFDDKYCIGKGGFGTVYKAILRSQELVLAVKRLHMSDSSDIPEVSRISFQNEIRTLTEVRHRNIVKLYGFCSRNNGLYLVYKYASRGSLAKVLYDSTDLDWDSRVKIVQGLAHAISYLHHDCSPPIVHRDVSLNNVLLGSNFVPILSDFGTARLLMPDSSIWTNVVGSYGYMAPELALIMRVTEKCDVYSFGVVALEIMMGKHPRELLESLSSARSETLSENLLLKDMLDQRLLIPTGRLSGVVVLVVSLALSCTRSRPDSRPTMHFVAQELSTRSRASMISEPLRTITIEKLATLQYQ</sequence>
<keyword evidence="14 22" id="KW-0067">ATP-binding</keyword>
<dbReference type="EMBL" id="JAATIQ010000080">
    <property type="protein sequence ID" value="KAF4387067.1"/>
    <property type="molecule type" value="Genomic_DNA"/>
</dbReference>
<evidence type="ECO:0000256" key="9">
    <source>
        <dbReference type="ARBA" id="ARBA00022692"/>
    </source>
</evidence>